<reference evidence="1" key="2">
    <citation type="submission" date="2021-04" db="EMBL/GenBank/DDBJ databases">
        <authorList>
            <person name="Gilroy R."/>
        </authorList>
    </citation>
    <scope>NUCLEOTIDE SEQUENCE</scope>
    <source>
        <strain evidence="1">CHK165-2605</strain>
    </source>
</reference>
<protein>
    <submittedName>
        <fullName evidence="1">Uncharacterized protein</fullName>
    </submittedName>
</protein>
<dbReference type="EMBL" id="DWWI01000151">
    <property type="protein sequence ID" value="HJC43408.1"/>
    <property type="molecule type" value="Genomic_DNA"/>
</dbReference>
<comment type="caution">
    <text evidence="1">The sequence shown here is derived from an EMBL/GenBank/DDBJ whole genome shotgun (WGS) entry which is preliminary data.</text>
</comment>
<dbReference type="Proteomes" id="UP000823895">
    <property type="component" value="Unassembled WGS sequence"/>
</dbReference>
<dbReference type="AlphaFoldDB" id="A0A9D2T198"/>
<accession>A0A9D2T198</accession>
<reference evidence="1" key="1">
    <citation type="journal article" date="2021" name="PeerJ">
        <title>Extensive microbial diversity within the chicken gut microbiome revealed by metagenomics and culture.</title>
        <authorList>
            <person name="Gilroy R."/>
            <person name="Ravi A."/>
            <person name="Getino M."/>
            <person name="Pursley I."/>
            <person name="Horton D.L."/>
            <person name="Alikhan N.F."/>
            <person name="Baker D."/>
            <person name="Gharbi K."/>
            <person name="Hall N."/>
            <person name="Watson M."/>
            <person name="Adriaenssens E.M."/>
            <person name="Foster-Nyarko E."/>
            <person name="Jarju S."/>
            <person name="Secka A."/>
            <person name="Antonio M."/>
            <person name="Oren A."/>
            <person name="Chaudhuri R.R."/>
            <person name="La Ragione R."/>
            <person name="Hildebrand F."/>
            <person name="Pallen M.J."/>
        </authorList>
    </citation>
    <scope>NUCLEOTIDE SEQUENCE</scope>
    <source>
        <strain evidence="1">CHK165-2605</strain>
    </source>
</reference>
<evidence type="ECO:0000313" key="2">
    <source>
        <dbReference type="Proteomes" id="UP000823895"/>
    </source>
</evidence>
<proteinExistence type="predicted"/>
<gene>
    <name evidence="1" type="ORF">H9756_06975</name>
</gene>
<sequence length="57" mass="6722">MRRKCWKTCVREMFYCRPGLNRQLLCIRSSMLEVSKLLNSGICHGCGKDDRKGRCRK</sequence>
<organism evidence="1 2">
    <name type="scientific">Candidatus Mediterraneibacter gallistercoris</name>
    <dbReference type="NCBI Taxonomy" id="2838671"/>
    <lineage>
        <taxon>Bacteria</taxon>
        <taxon>Bacillati</taxon>
        <taxon>Bacillota</taxon>
        <taxon>Clostridia</taxon>
        <taxon>Lachnospirales</taxon>
        <taxon>Lachnospiraceae</taxon>
        <taxon>Mediterraneibacter</taxon>
    </lineage>
</organism>
<evidence type="ECO:0000313" key="1">
    <source>
        <dbReference type="EMBL" id="HJC43408.1"/>
    </source>
</evidence>
<name>A0A9D2T198_9FIRM</name>